<dbReference type="SUPFAM" id="SSF46785">
    <property type="entry name" value="Winged helix' DNA-binding domain"/>
    <property type="match status" value="1"/>
</dbReference>
<protein>
    <submittedName>
        <fullName evidence="2">MarR family winged helix-turn-helix transcriptional regulator</fullName>
    </submittedName>
</protein>
<gene>
    <name evidence="2" type="ORF">ACFO7V_00280</name>
</gene>
<feature type="domain" description="HTH marR-type" evidence="1">
    <location>
        <begin position="24"/>
        <end position="122"/>
    </location>
</feature>
<keyword evidence="3" id="KW-1185">Reference proteome</keyword>
<dbReference type="InterPro" id="IPR000835">
    <property type="entry name" value="HTH_MarR-typ"/>
</dbReference>
<dbReference type="RefSeq" id="WP_096256467.1">
    <property type="nucleotide sequence ID" value="NZ_BAAAVQ010000074.1"/>
</dbReference>
<name>A0ABV9MFE4_9MICC</name>
<evidence type="ECO:0000313" key="2">
    <source>
        <dbReference type="EMBL" id="MFC4714591.1"/>
    </source>
</evidence>
<comment type="caution">
    <text evidence="2">The sequence shown here is derived from an EMBL/GenBank/DDBJ whole genome shotgun (WGS) entry which is preliminary data.</text>
</comment>
<dbReference type="InterPro" id="IPR036388">
    <property type="entry name" value="WH-like_DNA-bd_sf"/>
</dbReference>
<dbReference type="Proteomes" id="UP001595884">
    <property type="component" value="Unassembled WGS sequence"/>
</dbReference>
<dbReference type="Gene3D" id="1.10.10.10">
    <property type="entry name" value="Winged helix-like DNA-binding domain superfamily/Winged helix DNA-binding domain"/>
    <property type="match status" value="1"/>
</dbReference>
<evidence type="ECO:0000313" key="3">
    <source>
        <dbReference type="Proteomes" id="UP001595884"/>
    </source>
</evidence>
<proteinExistence type="predicted"/>
<accession>A0ABV9MFE4</accession>
<reference evidence="3" key="1">
    <citation type="journal article" date="2019" name="Int. J. Syst. Evol. Microbiol.">
        <title>The Global Catalogue of Microorganisms (GCM) 10K type strain sequencing project: providing services to taxonomists for standard genome sequencing and annotation.</title>
        <authorList>
            <consortium name="The Broad Institute Genomics Platform"/>
            <consortium name="The Broad Institute Genome Sequencing Center for Infectious Disease"/>
            <person name="Wu L."/>
            <person name="Ma J."/>
        </authorList>
    </citation>
    <scope>NUCLEOTIDE SEQUENCE [LARGE SCALE GENOMIC DNA]</scope>
    <source>
        <strain evidence="3">CGMCC 1.12849</strain>
    </source>
</reference>
<dbReference type="SMART" id="SM00347">
    <property type="entry name" value="HTH_MARR"/>
    <property type="match status" value="1"/>
</dbReference>
<sequence>MNATRPLGFWLKLVDSLIDEQFAATLEEHGVTRRQWQVLNLLEQNPASEAKLISGLSPFFASPDEPQNVTEHLAELVESGWISHLDGEYTITERGHVSLVKLSELVDRIRSQFGEGLTEEEYATTVSSLEQMARNFGWSDAETD</sequence>
<organism evidence="2 3">
    <name type="scientific">Glutamicibacter bergerei</name>
    <dbReference type="NCBI Taxonomy" id="256702"/>
    <lineage>
        <taxon>Bacteria</taxon>
        <taxon>Bacillati</taxon>
        <taxon>Actinomycetota</taxon>
        <taxon>Actinomycetes</taxon>
        <taxon>Micrococcales</taxon>
        <taxon>Micrococcaceae</taxon>
        <taxon>Glutamicibacter</taxon>
    </lineage>
</organism>
<dbReference type="InterPro" id="IPR036390">
    <property type="entry name" value="WH_DNA-bd_sf"/>
</dbReference>
<evidence type="ECO:0000259" key="1">
    <source>
        <dbReference type="SMART" id="SM00347"/>
    </source>
</evidence>
<dbReference type="EMBL" id="JBHSHE010000001">
    <property type="protein sequence ID" value="MFC4714591.1"/>
    <property type="molecule type" value="Genomic_DNA"/>
</dbReference>